<dbReference type="Pfam" id="PF13361">
    <property type="entry name" value="UvrD_C"/>
    <property type="match status" value="2"/>
</dbReference>
<dbReference type="Pfam" id="PF00580">
    <property type="entry name" value="UvrD-helicase"/>
    <property type="match status" value="1"/>
</dbReference>
<dbReference type="PANTHER" id="PTHR11070:SF3">
    <property type="entry name" value="DNA 3'-5' HELICASE"/>
    <property type="match status" value="1"/>
</dbReference>
<comment type="catalytic activity">
    <reaction evidence="9">
        <text>ATP + H2O = ADP + phosphate + H(+)</text>
        <dbReference type="Rhea" id="RHEA:13065"/>
        <dbReference type="ChEBI" id="CHEBI:15377"/>
        <dbReference type="ChEBI" id="CHEBI:15378"/>
        <dbReference type="ChEBI" id="CHEBI:30616"/>
        <dbReference type="ChEBI" id="CHEBI:43474"/>
        <dbReference type="ChEBI" id="CHEBI:456216"/>
        <dbReference type="EC" id="5.6.2.4"/>
    </reaction>
</comment>
<dbReference type="InterPro" id="IPR014017">
    <property type="entry name" value="DNA_helicase_UvrD-like_C"/>
</dbReference>
<evidence type="ECO:0000256" key="8">
    <source>
        <dbReference type="ARBA" id="ARBA00034808"/>
    </source>
</evidence>
<dbReference type="Proteomes" id="UP001147700">
    <property type="component" value="Unassembled WGS sequence"/>
</dbReference>
<sequence>MAAVAGTNERHWLDELNEQQRAAATHRGGPLLILAGAGTGKTTTLCTRVAWLVSEGIPSERILLLTFTRRAAREMLQRARALVPGSSRVLGGTFHSVAHRLVRRHASALGLPPGFGVLDAGDAADVLDLLRVEAGHGSARGSRFPKKGTLLDLYSRTVNAQAPLSGVIAEHFPWVDEHREAISALFREYTVRKRELGVIDLDDLLLMWRALARDEVIGPRLASSFDHVLIDEYQDVNGLQVDLARALGGYGCEVTAVGDDFQAIYGFRSASAAHILDFPSHFEGTRVVTLEHNYRSTQPVLDAANAVAAQASRAFPKRLRADRPGGVRPRVVWLRDEGAQAEEVASRVLEARENGSDLRSQAVLMRTSHDSDLLELELHRRRIPFVKYGGLKYLEAAHVKDFVALLRLADNGADDIAWFRVLQLVEGLGPASARKAIGLMAGAEPADPEAELEEGAASFRRGLSASAREEAGEGRLAAVPDRLAEWYTARQVIPERARASADELVAALIVARDEQRPGVRAEALRDVLAPLVKARYPDGAVRVEDLDQLVAAAHQANDPRHFVAELVLDPPQSSADLAQPPHLDEDYLTISTIHSAKGLEWDHVHVLAVYDGNFPACMSAGTSEQIDEERRLLYVAMTRARRTLSMYVPVRYHHRPRGIDDAHGYGKASRFLTDEVLGCCDVTRLPDDPLNPRGAPVVTARRLSVSPDALFD</sequence>
<dbReference type="EC" id="5.6.2.4" evidence="8"/>
<keyword evidence="2 10" id="KW-0547">Nucleotide-binding</keyword>
<gene>
    <name evidence="13" type="ORF">OJ962_33610</name>
</gene>
<dbReference type="RefSeq" id="WP_202953835.1">
    <property type="nucleotide sequence ID" value="NZ_JAPCID010000093.1"/>
</dbReference>
<evidence type="ECO:0000256" key="1">
    <source>
        <dbReference type="ARBA" id="ARBA00009922"/>
    </source>
</evidence>
<evidence type="ECO:0000256" key="6">
    <source>
        <dbReference type="ARBA" id="ARBA00023235"/>
    </source>
</evidence>
<evidence type="ECO:0000313" key="14">
    <source>
        <dbReference type="Proteomes" id="UP001147700"/>
    </source>
</evidence>
<keyword evidence="3 10" id="KW-0378">Hydrolase</keyword>
<evidence type="ECO:0000256" key="9">
    <source>
        <dbReference type="ARBA" id="ARBA00048988"/>
    </source>
</evidence>
<dbReference type="InterPro" id="IPR027417">
    <property type="entry name" value="P-loop_NTPase"/>
</dbReference>
<dbReference type="EMBL" id="JAPCID010000093">
    <property type="protein sequence ID" value="MDA0142470.1"/>
    <property type="molecule type" value="Genomic_DNA"/>
</dbReference>
<evidence type="ECO:0000256" key="10">
    <source>
        <dbReference type="PROSITE-ProRule" id="PRU00560"/>
    </source>
</evidence>
<dbReference type="InterPro" id="IPR013986">
    <property type="entry name" value="DExx_box_DNA_helicase_dom_sf"/>
</dbReference>
<accession>A0ABT4RV79</accession>
<feature type="domain" description="UvrD-like helicase ATP-binding" evidence="11">
    <location>
        <begin position="14"/>
        <end position="297"/>
    </location>
</feature>
<proteinExistence type="inferred from homology"/>
<keyword evidence="14" id="KW-1185">Reference proteome</keyword>
<keyword evidence="4 10" id="KW-0347">Helicase</keyword>
<evidence type="ECO:0000259" key="11">
    <source>
        <dbReference type="PROSITE" id="PS51198"/>
    </source>
</evidence>
<dbReference type="Gene3D" id="3.40.50.300">
    <property type="entry name" value="P-loop containing nucleotide triphosphate hydrolases"/>
    <property type="match status" value="2"/>
</dbReference>
<dbReference type="PROSITE" id="PS51198">
    <property type="entry name" value="UVRD_HELICASE_ATP_BIND"/>
    <property type="match status" value="1"/>
</dbReference>
<dbReference type="PANTHER" id="PTHR11070">
    <property type="entry name" value="UVRD / RECB / PCRA DNA HELICASE FAMILY MEMBER"/>
    <property type="match status" value="1"/>
</dbReference>
<name>A0ABT4RV79_9ACTN</name>
<feature type="binding site" evidence="10">
    <location>
        <begin position="35"/>
        <end position="42"/>
    </location>
    <ligand>
        <name>ATP</name>
        <dbReference type="ChEBI" id="CHEBI:30616"/>
    </ligand>
</feature>
<organism evidence="13 14">
    <name type="scientific">Solirubrobacter deserti</name>
    <dbReference type="NCBI Taxonomy" id="2282478"/>
    <lineage>
        <taxon>Bacteria</taxon>
        <taxon>Bacillati</taxon>
        <taxon>Actinomycetota</taxon>
        <taxon>Thermoleophilia</taxon>
        <taxon>Solirubrobacterales</taxon>
        <taxon>Solirubrobacteraceae</taxon>
        <taxon>Solirubrobacter</taxon>
    </lineage>
</organism>
<comment type="caution">
    <text evidence="13">The sequence shown here is derived from an EMBL/GenBank/DDBJ whole genome shotgun (WGS) entry which is preliminary data.</text>
</comment>
<dbReference type="CDD" id="cd17932">
    <property type="entry name" value="DEXQc_UvrD"/>
    <property type="match status" value="1"/>
</dbReference>
<dbReference type="GO" id="GO:0004386">
    <property type="term" value="F:helicase activity"/>
    <property type="evidence" value="ECO:0007669"/>
    <property type="project" value="UniProtKB-KW"/>
</dbReference>
<dbReference type="Gene3D" id="1.10.486.10">
    <property type="entry name" value="PCRA, domain 4"/>
    <property type="match status" value="1"/>
</dbReference>
<evidence type="ECO:0000256" key="7">
    <source>
        <dbReference type="ARBA" id="ARBA00034617"/>
    </source>
</evidence>
<evidence type="ECO:0000256" key="3">
    <source>
        <dbReference type="ARBA" id="ARBA00022801"/>
    </source>
</evidence>
<feature type="domain" description="UvrD-like helicase C-terminal" evidence="12">
    <location>
        <begin position="298"/>
        <end position="598"/>
    </location>
</feature>
<evidence type="ECO:0000256" key="5">
    <source>
        <dbReference type="ARBA" id="ARBA00022840"/>
    </source>
</evidence>
<evidence type="ECO:0000256" key="2">
    <source>
        <dbReference type="ARBA" id="ARBA00022741"/>
    </source>
</evidence>
<evidence type="ECO:0000313" key="13">
    <source>
        <dbReference type="EMBL" id="MDA0142470.1"/>
    </source>
</evidence>
<dbReference type="PROSITE" id="PS51217">
    <property type="entry name" value="UVRD_HELICASE_CTER"/>
    <property type="match status" value="1"/>
</dbReference>
<protein>
    <recommendedName>
        <fullName evidence="8">DNA 3'-5' helicase</fullName>
        <ecNumber evidence="8">5.6.2.4</ecNumber>
    </recommendedName>
</protein>
<dbReference type="Gene3D" id="1.10.10.160">
    <property type="match status" value="1"/>
</dbReference>
<evidence type="ECO:0000259" key="12">
    <source>
        <dbReference type="PROSITE" id="PS51217"/>
    </source>
</evidence>
<comment type="similarity">
    <text evidence="1">Belongs to the helicase family. UvrD subfamily.</text>
</comment>
<reference evidence="13" key="1">
    <citation type="submission" date="2022-10" db="EMBL/GenBank/DDBJ databases">
        <title>The WGS of Solirubrobacter sp. CPCC 204708.</title>
        <authorList>
            <person name="Jiang Z."/>
        </authorList>
    </citation>
    <scope>NUCLEOTIDE SEQUENCE</scope>
    <source>
        <strain evidence="13">CPCC 204708</strain>
    </source>
</reference>
<dbReference type="InterPro" id="IPR014016">
    <property type="entry name" value="UvrD-like_ATP-bd"/>
</dbReference>
<dbReference type="SUPFAM" id="SSF52540">
    <property type="entry name" value="P-loop containing nucleoside triphosphate hydrolases"/>
    <property type="match status" value="1"/>
</dbReference>
<keyword evidence="5 10" id="KW-0067">ATP-binding</keyword>
<comment type="catalytic activity">
    <reaction evidence="7">
        <text>Couples ATP hydrolysis with the unwinding of duplex DNA by translocating in the 3'-5' direction.</text>
        <dbReference type="EC" id="5.6.2.4"/>
    </reaction>
</comment>
<evidence type="ECO:0000256" key="4">
    <source>
        <dbReference type="ARBA" id="ARBA00022806"/>
    </source>
</evidence>
<keyword evidence="6" id="KW-0413">Isomerase</keyword>
<dbReference type="InterPro" id="IPR000212">
    <property type="entry name" value="DNA_helicase_UvrD/REP"/>
</dbReference>